<evidence type="ECO:0000256" key="1">
    <source>
        <dbReference type="SAM" id="Phobius"/>
    </source>
</evidence>
<keyword evidence="1" id="KW-0472">Membrane</keyword>
<dbReference type="OrthoDB" id="9819564at2"/>
<organism evidence="2 3">
    <name type="scientific">Amphiplicatus metriothermophilus</name>
    <dbReference type="NCBI Taxonomy" id="1519374"/>
    <lineage>
        <taxon>Bacteria</taxon>
        <taxon>Pseudomonadati</taxon>
        <taxon>Pseudomonadota</taxon>
        <taxon>Alphaproteobacteria</taxon>
        <taxon>Parvularculales</taxon>
        <taxon>Parvularculaceae</taxon>
        <taxon>Amphiplicatus</taxon>
    </lineage>
</organism>
<evidence type="ECO:0000313" key="2">
    <source>
        <dbReference type="EMBL" id="SNT68051.1"/>
    </source>
</evidence>
<keyword evidence="3" id="KW-1185">Reference proteome</keyword>
<evidence type="ECO:0000313" key="3">
    <source>
        <dbReference type="Proteomes" id="UP000198346"/>
    </source>
</evidence>
<dbReference type="EMBL" id="FZQA01000001">
    <property type="protein sequence ID" value="SNT68051.1"/>
    <property type="molecule type" value="Genomic_DNA"/>
</dbReference>
<dbReference type="AlphaFoldDB" id="A0A239PJR5"/>
<gene>
    <name evidence="2" type="ORF">SAMN06297382_0547</name>
</gene>
<feature type="transmembrane region" description="Helical" evidence="1">
    <location>
        <begin position="516"/>
        <end position="538"/>
    </location>
</feature>
<dbReference type="Proteomes" id="UP000198346">
    <property type="component" value="Unassembled WGS sequence"/>
</dbReference>
<protein>
    <submittedName>
        <fullName evidence="2">Prephenate dehydratase</fullName>
    </submittedName>
</protein>
<keyword evidence="1" id="KW-0812">Transmembrane</keyword>
<proteinExistence type="predicted"/>
<dbReference type="Gene3D" id="3.40.190.10">
    <property type="entry name" value="Periplasmic binding protein-like II"/>
    <property type="match status" value="1"/>
</dbReference>
<name>A0A239PJR5_9PROT</name>
<sequence>MADGGTTVSKARAPRIAYSGEEFGFGYQASELFERAARRYGPCDGGWKRLVYDQEFEDISRAASRRYDFSRVQRLPLRAKEQALLAVKQGTADFAVVPYYSPYAGYDFETLRALSSLFGLMAVEQYEATDQLCLAVYEPQVLDLIQSAHPGSGLSALLKKERASWGGYNARPEERNPSVHESGDQYRAGLVIDQSAQLMLRDRIDTVFAGPEAARRCKSKLDGLRAAGVEVIETLRSVEPHREMARLARAALNQNRQTNTFYDPRDGKTHFVSTMTADPQASRLYGVILPFQVAMMSQEFTIIDPEIEDAEPAKTRFFVVGVAPDETLTDDAYKTTDAKTRYWMRRLRRVAHEAERRAAGGDEKGGEPDPGVRVMLRFHRAGAAASIGDVEDFLRNFGVRHAVARIDEDSERDNPAAMVLDVEFSLADFEGDFAYAGPFAAMGSWFARRFGGSVANGALKRAFQRWKNRGVTVLAAVPYVTPQLPKHKRRTWYGDALRAWAWDFAETMFIRLSRILLIYVLPAAALGLVGLAIWLQYFRG</sequence>
<keyword evidence="1" id="KW-1133">Transmembrane helix</keyword>
<dbReference type="RefSeq" id="WP_089411036.1">
    <property type="nucleotide sequence ID" value="NZ_FZQA01000001.1"/>
</dbReference>
<accession>A0A239PJR5</accession>
<reference evidence="2 3" key="1">
    <citation type="submission" date="2017-07" db="EMBL/GenBank/DDBJ databases">
        <authorList>
            <person name="Sun Z.S."/>
            <person name="Albrecht U."/>
            <person name="Echele G."/>
            <person name="Lee C.C."/>
        </authorList>
    </citation>
    <scope>NUCLEOTIDE SEQUENCE [LARGE SCALE GENOMIC DNA]</scope>
    <source>
        <strain evidence="2 3">CGMCC 1.12710</strain>
    </source>
</reference>